<organism evidence="1 2">
    <name type="scientific">Rubus argutus</name>
    <name type="common">Southern blackberry</name>
    <dbReference type="NCBI Taxonomy" id="59490"/>
    <lineage>
        <taxon>Eukaryota</taxon>
        <taxon>Viridiplantae</taxon>
        <taxon>Streptophyta</taxon>
        <taxon>Embryophyta</taxon>
        <taxon>Tracheophyta</taxon>
        <taxon>Spermatophyta</taxon>
        <taxon>Magnoliopsida</taxon>
        <taxon>eudicotyledons</taxon>
        <taxon>Gunneridae</taxon>
        <taxon>Pentapetalae</taxon>
        <taxon>rosids</taxon>
        <taxon>fabids</taxon>
        <taxon>Rosales</taxon>
        <taxon>Rosaceae</taxon>
        <taxon>Rosoideae</taxon>
        <taxon>Rosoideae incertae sedis</taxon>
        <taxon>Rubus</taxon>
    </lineage>
</organism>
<reference evidence="1 2" key="1">
    <citation type="journal article" date="2023" name="G3 (Bethesda)">
        <title>A chromosome-length genome assembly and annotation of blackberry (Rubus argutus, cv. 'Hillquist').</title>
        <authorList>
            <person name="Bruna T."/>
            <person name="Aryal R."/>
            <person name="Dudchenko O."/>
            <person name="Sargent D.J."/>
            <person name="Mead D."/>
            <person name="Buti M."/>
            <person name="Cavallini A."/>
            <person name="Hytonen T."/>
            <person name="Andres J."/>
            <person name="Pham M."/>
            <person name="Weisz D."/>
            <person name="Mascagni F."/>
            <person name="Usai G."/>
            <person name="Natali L."/>
            <person name="Bassil N."/>
            <person name="Fernandez G.E."/>
            <person name="Lomsadze A."/>
            <person name="Armour M."/>
            <person name="Olukolu B."/>
            <person name="Poorten T."/>
            <person name="Britton C."/>
            <person name="Davik J."/>
            <person name="Ashrafi H."/>
            <person name="Aiden E.L."/>
            <person name="Borodovsky M."/>
            <person name="Worthington M."/>
        </authorList>
    </citation>
    <scope>NUCLEOTIDE SEQUENCE [LARGE SCALE GENOMIC DNA]</scope>
    <source>
        <strain evidence="1">PI 553951</strain>
    </source>
</reference>
<name>A0AAW1X2J0_RUBAR</name>
<dbReference type="EMBL" id="JBEDUW010000005">
    <property type="protein sequence ID" value="KAK9929835.1"/>
    <property type="molecule type" value="Genomic_DNA"/>
</dbReference>
<dbReference type="Proteomes" id="UP001457282">
    <property type="component" value="Unassembled WGS sequence"/>
</dbReference>
<gene>
    <name evidence="1" type="ORF">M0R45_026913</name>
</gene>
<evidence type="ECO:0000313" key="2">
    <source>
        <dbReference type="Proteomes" id="UP001457282"/>
    </source>
</evidence>
<accession>A0AAW1X2J0</accession>
<protein>
    <submittedName>
        <fullName evidence="1">Uncharacterized protein</fullName>
    </submittedName>
</protein>
<keyword evidence="2" id="KW-1185">Reference proteome</keyword>
<comment type="caution">
    <text evidence="1">The sequence shown here is derived from an EMBL/GenBank/DDBJ whole genome shotgun (WGS) entry which is preliminary data.</text>
</comment>
<evidence type="ECO:0000313" key="1">
    <source>
        <dbReference type="EMBL" id="KAK9929835.1"/>
    </source>
</evidence>
<dbReference type="AlphaFoldDB" id="A0AAW1X2J0"/>
<proteinExistence type="predicted"/>
<sequence length="157" mass="18190">MSRENSIVVELGLSVGRHGWVLCNCGCELVIERTEHWRLDYEMIGAACDYDCVVADQRRREIGRKKEVGRKGRRNGRIRRWSSFGSSGPLDLIWEKLQSQVQKFKLNTTIVSLLITFGLDFNSISVRFERTYHGDLDCVKHVLNLIYSYTRPHIEEG</sequence>